<proteinExistence type="predicted"/>
<dbReference type="InterPro" id="IPR001810">
    <property type="entry name" value="F-box_dom"/>
</dbReference>
<dbReference type="PANTHER" id="PTHR31639:SF256">
    <property type="entry name" value="OS07G0242900 PROTEIN"/>
    <property type="match status" value="1"/>
</dbReference>
<accession>A0A9P0ZZJ3</accession>
<dbReference type="SUPFAM" id="SSF81383">
    <property type="entry name" value="F-box domain"/>
    <property type="match status" value="1"/>
</dbReference>
<evidence type="ECO:0000313" key="2">
    <source>
        <dbReference type="EMBL" id="CAH9119690.1"/>
    </source>
</evidence>
<keyword evidence="3" id="KW-1185">Reference proteome</keyword>
<dbReference type="AlphaFoldDB" id="A0A9P0ZZJ3"/>
<name>A0A9P0ZZJ3_CUSEU</name>
<dbReference type="Pfam" id="PF00646">
    <property type="entry name" value="F-box"/>
    <property type="match status" value="1"/>
</dbReference>
<dbReference type="InterPro" id="IPR036047">
    <property type="entry name" value="F-box-like_dom_sf"/>
</dbReference>
<feature type="domain" description="F-box" evidence="1">
    <location>
        <begin position="28"/>
        <end position="64"/>
    </location>
</feature>
<evidence type="ECO:0000313" key="3">
    <source>
        <dbReference type="Proteomes" id="UP001152484"/>
    </source>
</evidence>
<reference evidence="2" key="1">
    <citation type="submission" date="2022-07" db="EMBL/GenBank/DDBJ databases">
        <authorList>
            <person name="Macas J."/>
            <person name="Novak P."/>
            <person name="Neumann P."/>
        </authorList>
    </citation>
    <scope>NUCLEOTIDE SEQUENCE</scope>
</reference>
<sequence>MVSWFFETQGSSFVHIQAAAWMMATRSMDRFSELPSEILDKILGLLDIQEAARMAILSKFWREMWFNLTDLNFDCNFFYHIEKKYSSAYSHFRTKTTKTETINSDILTSAGMCRYLPPSFLEVAKIHLSMEAPSWKELSNK</sequence>
<gene>
    <name evidence="2" type="ORF">CEURO_LOCUS22447</name>
</gene>
<dbReference type="OrthoDB" id="1734860at2759"/>
<comment type="caution">
    <text evidence="2">The sequence shown here is derived from an EMBL/GenBank/DDBJ whole genome shotgun (WGS) entry which is preliminary data.</text>
</comment>
<organism evidence="2 3">
    <name type="scientific">Cuscuta europaea</name>
    <name type="common">European dodder</name>
    <dbReference type="NCBI Taxonomy" id="41803"/>
    <lineage>
        <taxon>Eukaryota</taxon>
        <taxon>Viridiplantae</taxon>
        <taxon>Streptophyta</taxon>
        <taxon>Embryophyta</taxon>
        <taxon>Tracheophyta</taxon>
        <taxon>Spermatophyta</taxon>
        <taxon>Magnoliopsida</taxon>
        <taxon>eudicotyledons</taxon>
        <taxon>Gunneridae</taxon>
        <taxon>Pentapetalae</taxon>
        <taxon>asterids</taxon>
        <taxon>lamiids</taxon>
        <taxon>Solanales</taxon>
        <taxon>Convolvulaceae</taxon>
        <taxon>Cuscuteae</taxon>
        <taxon>Cuscuta</taxon>
        <taxon>Cuscuta subgen. Cuscuta</taxon>
    </lineage>
</organism>
<dbReference type="Gene3D" id="1.20.1280.50">
    <property type="match status" value="1"/>
</dbReference>
<protein>
    <recommendedName>
        <fullName evidence="1">F-box domain-containing protein</fullName>
    </recommendedName>
</protein>
<dbReference type="Proteomes" id="UP001152484">
    <property type="component" value="Unassembled WGS sequence"/>
</dbReference>
<dbReference type="PANTHER" id="PTHR31639">
    <property type="entry name" value="F-BOX PROTEIN-LIKE"/>
    <property type="match status" value="1"/>
</dbReference>
<dbReference type="EMBL" id="CAMAPE010000080">
    <property type="protein sequence ID" value="CAH9119690.1"/>
    <property type="molecule type" value="Genomic_DNA"/>
</dbReference>
<evidence type="ECO:0000259" key="1">
    <source>
        <dbReference type="PROSITE" id="PS50181"/>
    </source>
</evidence>
<dbReference type="PROSITE" id="PS50181">
    <property type="entry name" value="FBOX"/>
    <property type="match status" value="1"/>
</dbReference>